<dbReference type="PANTHER" id="PTHR42808">
    <property type="entry name" value="HYDROXYSTEROID DEHYDROGENASE-LIKE PROTEIN 2"/>
    <property type="match status" value="1"/>
</dbReference>
<dbReference type="PRINTS" id="PR00081">
    <property type="entry name" value="GDHRDH"/>
</dbReference>
<dbReference type="Pfam" id="PF02036">
    <property type="entry name" value="SCP2"/>
    <property type="match status" value="1"/>
</dbReference>
<dbReference type="STRING" id="199890.A0A182PLF1"/>
<evidence type="ECO:0000256" key="2">
    <source>
        <dbReference type="ARBA" id="ARBA00004275"/>
    </source>
</evidence>
<dbReference type="GO" id="GO:0016491">
    <property type="term" value="F:oxidoreductase activity"/>
    <property type="evidence" value="ECO:0007669"/>
    <property type="project" value="UniProtKB-KW"/>
</dbReference>
<dbReference type="PANTHER" id="PTHR42808:SF3">
    <property type="entry name" value="HYDROXYSTEROID DEHYDROGENASE-LIKE PROTEIN 2"/>
    <property type="match status" value="1"/>
</dbReference>
<keyword evidence="6" id="KW-0496">Mitochondrion</keyword>
<dbReference type="InterPro" id="IPR003033">
    <property type="entry name" value="SCP2_sterol-bd_dom"/>
</dbReference>
<evidence type="ECO:0000313" key="10">
    <source>
        <dbReference type="EnsemblMetazoa" id="AEPI007771-PA"/>
    </source>
</evidence>
<evidence type="ECO:0000313" key="11">
    <source>
        <dbReference type="Proteomes" id="UP000075885"/>
    </source>
</evidence>
<comment type="subcellular location">
    <subcellularLocation>
        <location evidence="1">Mitochondrion</location>
    </subcellularLocation>
    <subcellularLocation>
        <location evidence="2">Peroxisome</location>
    </subcellularLocation>
</comment>
<dbReference type="Pfam" id="PF00106">
    <property type="entry name" value="adh_short"/>
    <property type="match status" value="2"/>
</dbReference>
<organism evidence="10 11">
    <name type="scientific">Anopheles epiroticus</name>
    <dbReference type="NCBI Taxonomy" id="199890"/>
    <lineage>
        <taxon>Eukaryota</taxon>
        <taxon>Metazoa</taxon>
        <taxon>Ecdysozoa</taxon>
        <taxon>Arthropoda</taxon>
        <taxon>Hexapoda</taxon>
        <taxon>Insecta</taxon>
        <taxon>Pterygota</taxon>
        <taxon>Neoptera</taxon>
        <taxon>Endopterygota</taxon>
        <taxon>Diptera</taxon>
        <taxon>Nematocera</taxon>
        <taxon>Culicoidea</taxon>
        <taxon>Culicidae</taxon>
        <taxon>Anophelinae</taxon>
        <taxon>Anopheles</taxon>
    </lineage>
</organism>
<evidence type="ECO:0000256" key="4">
    <source>
        <dbReference type="ARBA" id="ARBA00022857"/>
    </source>
</evidence>
<accession>A0A182PLF1</accession>
<dbReference type="FunFam" id="3.40.50.720:FF:000301">
    <property type="entry name" value="Hydroxysteroid dehydrogenase like 2"/>
    <property type="match status" value="2"/>
</dbReference>
<dbReference type="InterPro" id="IPR036291">
    <property type="entry name" value="NAD(P)-bd_dom_sf"/>
</dbReference>
<sequence>MINTGKLAGRTLFITGASRGIGKAIALRAAQDGANVVVAAKTADPHPKLPGTIYTAAKEIEAVGGKALPCVVDVRDEAAVRTAVQNAVAKFGGIDIVVNNASAISLTPTEQTEMKRFDLMHQINTRGTFLVSKECIPYLRKSNHAHILNISPPLNMAPHWFSNHVAYTMAKYGMSMCVLGMAKELESANIAVNALWPRTAIHTAAMEMLTGKESDQFSRKPEIMADAAYAILSKEPRLVTGKFLIDDEVLKAEGITDMKQYACVPENADKLMPDFFLDVEPEKLVEFAAEGSHAASLKKPAGDAAGGKIEGLFQKIESLLSEEIVRKTGAVYEFKVKGEEAGTWFADLKNGTGKVGKGNPPATADAVLTMDSKHFFDMFTGKLKPANAFMTGKLKISGDLQKAMKLEKLMGGLKSKLKLAGITLFITGASRGIGKAIALKAARDGANIVLAAKTAEPHPKLPGTIYTAAKEIEAAGGKALPCIVDVRSEQDVRAAVQKAVQTFGGIDIVVNNASAISLTPTEETDMKRYDLMHNINTRGTFLVSKECLPYLRKSKHAHILNISPPLNMEPHWFSNHVAYTMAKYGMSMCVLGMAREYESAKISVNALWPRTIVYTAAVEMLHGQEGFPFSRKPEIMADAAYAILCRPPGTSTGNFFIDDEVLTEEGVKDLAQYACVPGNALILTPDIFVNEKKSKL</sequence>
<reference evidence="11" key="1">
    <citation type="submission" date="2013-03" db="EMBL/GenBank/DDBJ databases">
        <title>The Genome Sequence of Anopheles epiroticus epiroticus2.</title>
        <authorList>
            <consortium name="The Broad Institute Genomics Platform"/>
            <person name="Neafsey D.E."/>
            <person name="Howell P."/>
            <person name="Walker B."/>
            <person name="Young S.K."/>
            <person name="Zeng Q."/>
            <person name="Gargeya S."/>
            <person name="Fitzgerald M."/>
            <person name="Haas B."/>
            <person name="Abouelleil A."/>
            <person name="Allen A.W."/>
            <person name="Alvarado L."/>
            <person name="Arachchi H.M."/>
            <person name="Berlin A.M."/>
            <person name="Chapman S.B."/>
            <person name="Gainer-Dewar J."/>
            <person name="Goldberg J."/>
            <person name="Griggs A."/>
            <person name="Gujja S."/>
            <person name="Hansen M."/>
            <person name="Howarth C."/>
            <person name="Imamovic A."/>
            <person name="Ireland A."/>
            <person name="Larimer J."/>
            <person name="McCowan C."/>
            <person name="Murphy C."/>
            <person name="Pearson M."/>
            <person name="Poon T.W."/>
            <person name="Priest M."/>
            <person name="Roberts A."/>
            <person name="Saif S."/>
            <person name="Shea T."/>
            <person name="Sisk P."/>
            <person name="Sykes S."/>
            <person name="Wortman J."/>
            <person name="Nusbaum C."/>
            <person name="Birren B."/>
        </authorList>
    </citation>
    <scope>NUCLEOTIDE SEQUENCE [LARGE SCALE GENOMIC DNA]</scope>
    <source>
        <strain evidence="11">Epiroticus2</strain>
    </source>
</reference>
<evidence type="ECO:0000259" key="9">
    <source>
        <dbReference type="Pfam" id="PF02036"/>
    </source>
</evidence>
<keyword evidence="4" id="KW-0521">NADP</keyword>
<evidence type="ECO:0000256" key="6">
    <source>
        <dbReference type="ARBA" id="ARBA00023128"/>
    </source>
</evidence>
<keyword evidence="7" id="KW-0576">Peroxisome</keyword>
<dbReference type="GO" id="GO:0005777">
    <property type="term" value="C:peroxisome"/>
    <property type="evidence" value="ECO:0007669"/>
    <property type="project" value="UniProtKB-SubCell"/>
</dbReference>
<dbReference type="SUPFAM" id="SSF55718">
    <property type="entry name" value="SCP-like"/>
    <property type="match status" value="1"/>
</dbReference>
<dbReference type="EnsemblMetazoa" id="AEPI007771-RA">
    <property type="protein sequence ID" value="AEPI007771-PA"/>
    <property type="gene ID" value="AEPI007771"/>
</dbReference>
<keyword evidence="5" id="KW-0560">Oxidoreductase</keyword>
<feature type="domain" description="SCP2" evidence="9">
    <location>
        <begin position="320"/>
        <end position="410"/>
    </location>
</feature>
<keyword evidence="11" id="KW-1185">Reference proteome</keyword>
<dbReference type="SUPFAM" id="SSF51735">
    <property type="entry name" value="NAD(P)-binding Rossmann-fold domains"/>
    <property type="match status" value="2"/>
</dbReference>
<dbReference type="InterPro" id="IPR051935">
    <property type="entry name" value="HSDL2"/>
</dbReference>
<dbReference type="InterPro" id="IPR002347">
    <property type="entry name" value="SDR_fam"/>
</dbReference>
<protein>
    <recommendedName>
        <fullName evidence="8">Hydroxysteroid dehydrogenase-like protein 2</fullName>
    </recommendedName>
</protein>
<comment type="similarity">
    <text evidence="3">Belongs to the short-chain dehydrogenases/reductases (SDR) family.</text>
</comment>
<evidence type="ECO:0000256" key="7">
    <source>
        <dbReference type="ARBA" id="ARBA00023140"/>
    </source>
</evidence>
<evidence type="ECO:0000256" key="5">
    <source>
        <dbReference type="ARBA" id="ARBA00023002"/>
    </source>
</evidence>
<dbReference type="AlphaFoldDB" id="A0A182PLF1"/>
<dbReference type="VEuPathDB" id="VectorBase:AEPI007771"/>
<dbReference type="InterPro" id="IPR036527">
    <property type="entry name" value="SCP2_sterol-bd_dom_sf"/>
</dbReference>
<dbReference type="Gene3D" id="3.30.1050.10">
    <property type="entry name" value="SCP2 sterol-binding domain"/>
    <property type="match status" value="1"/>
</dbReference>
<reference evidence="10" key="2">
    <citation type="submission" date="2020-05" db="UniProtKB">
        <authorList>
            <consortium name="EnsemblMetazoa"/>
        </authorList>
    </citation>
    <scope>IDENTIFICATION</scope>
    <source>
        <strain evidence="10">Epiroticus2</strain>
    </source>
</reference>
<name>A0A182PLF1_9DIPT</name>
<dbReference type="Proteomes" id="UP000075885">
    <property type="component" value="Unassembled WGS sequence"/>
</dbReference>
<evidence type="ECO:0000256" key="8">
    <source>
        <dbReference type="ARBA" id="ARBA00040243"/>
    </source>
</evidence>
<proteinExistence type="inferred from homology"/>
<evidence type="ECO:0000256" key="1">
    <source>
        <dbReference type="ARBA" id="ARBA00004173"/>
    </source>
</evidence>
<dbReference type="NCBIfam" id="NF006133">
    <property type="entry name" value="PRK08278.1"/>
    <property type="match status" value="2"/>
</dbReference>
<dbReference type="Gene3D" id="3.40.50.720">
    <property type="entry name" value="NAD(P)-binding Rossmann-like Domain"/>
    <property type="match status" value="2"/>
</dbReference>
<dbReference type="GO" id="GO:0005739">
    <property type="term" value="C:mitochondrion"/>
    <property type="evidence" value="ECO:0007669"/>
    <property type="project" value="UniProtKB-SubCell"/>
</dbReference>
<evidence type="ECO:0000256" key="3">
    <source>
        <dbReference type="ARBA" id="ARBA00006484"/>
    </source>
</evidence>
<dbReference type="CDD" id="cd09762">
    <property type="entry name" value="HSDL2_SDR_c"/>
    <property type="match status" value="2"/>
</dbReference>